<gene>
    <name evidence="1" type="ORF">CEXT_31271</name>
</gene>
<accession>A0AAV4NKB7</accession>
<organism evidence="1 2">
    <name type="scientific">Caerostris extrusa</name>
    <name type="common">Bark spider</name>
    <name type="synonym">Caerostris bankana</name>
    <dbReference type="NCBI Taxonomy" id="172846"/>
    <lineage>
        <taxon>Eukaryota</taxon>
        <taxon>Metazoa</taxon>
        <taxon>Ecdysozoa</taxon>
        <taxon>Arthropoda</taxon>
        <taxon>Chelicerata</taxon>
        <taxon>Arachnida</taxon>
        <taxon>Araneae</taxon>
        <taxon>Araneomorphae</taxon>
        <taxon>Entelegynae</taxon>
        <taxon>Araneoidea</taxon>
        <taxon>Araneidae</taxon>
        <taxon>Caerostris</taxon>
    </lineage>
</organism>
<evidence type="ECO:0008006" key="3">
    <source>
        <dbReference type="Google" id="ProtNLM"/>
    </source>
</evidence>
<evidence type="ECO:0000313" key="2">
    <source>
        <dbReference type="Proteomes" id="UP001054945"/>
    </source>
</evidence>
<reference evidence="1 2" key="1">
    <citation type="submission" date="2021-06" db="EMBL/GenBank/DDBJ databases">
        <title>Caerostris extrusa draft genome.</title>
        <authorList>
            <person name="Kono N."/>
            <person name="Arakawa K."/>
        </authorList>
    </citation>
    <scope>NUCLEOTIDE SEQUENCE [LARGE SCALE GENOMIC DNA]</scope>
</reference>
<proteinExistence type="predicted"/>
<dbReference type="AlphaFoldDB" id="A0AAV4NKB7"/>
<protein>
    <recommendedName>
        <fullName evidence="3">Ribosomal protein L20</fullName>
    </recommendedName>
</protein>
<evidence type="ECO:0000313" key="1">
    <source>
        <dbReference type="EMBL" id="GIX84396.1"/>
    </source>
</evidence>
<comment type="caution">
    <text evidence="1">The sequence shown here is derived from an EMBL/GenBank/DDBJ whole genome shotgun (WGS) entry which is preliminary data.</text>
</comment>
<keyword evidence="2" id="KW-1185">Reference proteome</keyword>
<dbReference type="Proteomes" id="UP001054945">
    <property type="component" value="Unassembled WGS sequence"/>
</dbReference>
<feature type="non-terminal residue" evidence="1">
    <location>
        <position position="1"/>
    </location>
</feature>
<sequence length="94" mass="10691">IQICDARKNHQRNSFHRKINFLESKRAHSCCPPTFSSSSKVMNRQRHRFGTVLREIRSFAGGAIALKQIVWYGQLAAGKAARELEENKNLLPIG</sequence>
<name>A0AAV4NKB7_CAEEX</name>
<dbReference type="EMBL" id="BPLR01020961">
    <property type="protein sequence ID" value="GIX84396.1"/>
    <property type="molecule type" value="Genomic_DNA"/>
</dbReference>